<accession>A0ABR8HSU3</accession>
<dbReference type="Proteomes" id="UP000636187">
    <property type="component" value="Unassembled WGS sequence"/>
</dbReference>
<dbReference type="EMBL" id="JACJSW010000100">
    <property type="protein sequence ID" value="MBD2621634.1"/>
    <property type="molecule type" value="Genomic_DNA"/>
</dbReference>
<protein>
    <submittedName>
        <fullName evidence="1">Uncharacterized protein</fullName>
    </submittedName>
</protein>
<evidence type="ECO:0000313" key="1">
    <source>
        <dbReference type="EMBL" id="MBD2621634.1"/>
    </source>
</evidence>
<comment type="caution">
    <text evidence="1">The sequence shown here is derived from an EMBL/GenBank/DDBJ whole genome shotgun (WGS) entry which is preliminary data.</text>
</comment>
<dbReference type="RefSeq" id="WP_190720822.1">
    <property type="nucleotide sequence ID" value="NZ_JACJSW010000100.1"/>
</dbReference>
<keyword evidence="2" id="KW-1185">Reference proteome</keyword>
<name>A0ABR8HSU3_9CHRO</name>
<proteinExistence type="predicted"/>
<sequence>MNTTSEKRLIEFVKDLSKITQKTATPPTDAVGLQELLRGTDQENQPKVAGLGDIDTRLAEIRDAISIRGESGSFVIQMFLLTYLETLSAVLRKGDCNLFRQIAQFLAISGNDLHFYAKRGDVLKDGLLDDFNIACSGFDCTNSDLLKARLKLLKDVEDKIFKSLGGAIAQGPKGDAGPKGDTGDTGGGEYLTKILGRLDALEINMEKFNQLKPSLDLIVYLLLNHPYRQNPQQLFLQGVYQDVNAWDLLKLLDQGDSLYKENWEMIEEMFGEKDGQLKPKTQRFQEFLQKFNEFQKHQSPPAG</sequence>
<reference evidence="1 2" key="1">
    <citation type="journal article" date="2020" name="ISME J.">
        <title>Comparative genomics reveals insights into cyanobacterial evolution and habitat adaptation.</title>
        <authorList>
            <person name="Chen M.Y."/>
            <person name="Teng W.K."/>
            <person name="Zhao L."/>
            <person name="Hu C.X."/>
            <person name="Zhou Y.K."/>
            <person name="Han B.P."/>
            <person name="Song L.R."/>
            <person name="Shu W.S."/>
        </authorList>
    </citation>
    <scope>NUCLEOTIDE SEQUENCE [LARGE SCALE GENOMIC DNA]</scope>
    <source>
        <strain evidence="1 2">FACHB-1344</strain>
    </source>
</reference>
<gene>
    <name evidence="1" type="ORF">H6G48_08080</name>
</gene>
<organism evidence="1 2">
    <name type="scientific">Microcystis flos-aquae FACHB-1344</name>
    <dbReference type="NCBI Taxonomy" id="2692899"/>
    <lineage>
        <taxon>Bacteria</taxon>
        <taxon>Bacillati</taxon>
        <taxon>Cyanobacteriota</taxon>
        <taxon>Cyanophyceae</taxon>
        <taxon>Oscillatoriophycideae</taxon>
        <taxon>Chroococcales</taxon>
        <taxon>Microcystaceae</taxon>
        <taxon>Microcystis</taxon>
    </lineage>
</organism>
<evidence type="ECO:0000313" key="2">
    <source>
        <dbReference type="Proteomes" id="UP000636187"/>
    </source>
</evidence>